<dbReference type="PROSITE" id="PS51186">
    <property type="entry name" value="GNAT"/>
    <property type="match status" value="1"/>
</dbReference>
<sequence length="176" mass="19634">MVTLKTIEPTDYQTVDSLIRKAFTNTEEGYGNEAELAANLRKDATYQNYLEIVALKDNTIVGYGLLSEVGVYEDSILLSTGLCLAPLAVLPEMQKQGIGAMLLEELEIRAKKENYPFISILGHPAYYSKFGYQLASHFNIQAPFPVPDDAYFVKELYPASLKNVEGTVCYLDAFNE</sequence>
<organism evidence="2 4">
    <name type="scientific">Tetragenococcus halophilus</name>
    <name type="common">Pediococcus halophilus</name>
    <dbReference type="NCBI Taxonomy" id="51669"/>
    <lineage>
        <taxon>Bacteria</taxon>
        <taxon>Bacillati</taxon>
        <taxon>Bacillota</taxon>
        <taxon>Bacilli</taxon>
        <taxon>Lactobacillales</taxon>
        <taxon>Enterococcaceae</taxon>
        <taxon>Tetragenococcus</taxon>
    </lineage>
</organism>
<dbReference type="EMBL" id="CP046246">
    <property type="protein sequence ID" value="QGP76006.1"/>
    <property type="molecule type" value="Genomic_DNA"/>
</dbReference>
<dbReference type="InterPro" id="IPR016181">
    <property type="entry name" value="Acyl_CoA_acyltransferase"/>
</dbReference>
<protein>
    <submittedName>
        <fullName evidence="2 3">N-acetyltransferase</fullName>
    </submittedName>
</protein>
<dbReference type="EMBL" id="CP027768">
    <property type="protein sequence ID" value="AYW49964.1"/>
    <property type="molecule type" value="Genomic_DNA"/>
</dbReference>
<dbReference type="AlphaFoldDB" id="A0A3G5FI09"/>
<dbReference type="InterPro" id="IPR000182">
    <property type="entry name" value="GNAT_dom"/>
</dbReference>
<feature type="domain" description="N-acetyltransferase" evidence="1">
    <location>
        <begin position="2"/>
        <end position="157"/>
    </location>
</feature>
<evidence type="ECO:0000313" key="3">
    <source>
        <dbReference type="EMBL" id="QGP76006.1"/>
    </source>
</evidence>
<reference evidence="3 5" key="3">
    <citation type="submission" date="2019-11" db="EMBL/GenBank/DDBJ databases">
        <authorList>
            <person name="Kim E."/>
            <person name="Lee J."/>
            <person name="Jeon K."/>
            <person name="Lee Y."/>
        </authorList>
    </citation>
    <scope>NUCLEOTIDE SEQUENCE [LARGE SCALE GENOMIC DNA]</scope>
    <source>
        <strain evidence="3 5">YJ1</strain>
    </source>
</reference>
<evidence type="ECO:0000259" key="1">
    <source>
        <dbReference type="PROSITE" id="PS51186"/>
    </source>
</evidence>
<dbReference type="CDD" id="cd04301">
    <property type="entry name" value="NAT_SF"/>
    <property type="match status" value="1"/>
</dbReference>
<reference evidence="2" key="2">
    <citation type="submission" date="2018-03" db="EMBL/GenBank/DDBJ databases">
        <authorList>
            <person name="Jeon C.O."/>
        </authorList>
    </citation>
    <scope>NUCLEOTIDE SEQUENCE</scope>
    <source>
        <strain evidence="2">LMG 26042</strain>
    </source>
</reference>
<dbReference type="Proteomes" id="UP000280475">
    <property type="component" value="Chromosome"/>
</dbReference>
<dbReference type="Gene3D" id="3.40.630.30">
    <property type="match status" value="1"/>
</dbReference>
<dbReference type="RefSeq" id="WP_069028747.1">
    <property type="nucleotide sequence ID" value="NZ_BTPZ01000114.1"/>
</dbReference>
<evidence type="ECO:0000313" key="2">
    <source>
        <dbReference type="EMBL" id="AYW49964.1"/>
    </source>
</evidence>
<reference evidence="2 4" key="1">
    <citation type="journal article" date="2012" name="Int. J. Syst. Evol. Microbiol.">
        <title>Characterization of Tetragenococcus strains from sugar thick juice reveals a novel species, Tetragenococcus osmophilus sp. nov., and divides Tetragenococcus halophilus into two subspecies, T. halophilus subsp. halophilus subsp. nov. and T. halophilus subsp. flandriensis subsp. nov.</title>
        <authorList>
            <person name="Juste A."/>
            <person name="Van Trappen S."/>
            <person name="Verreth C."/>
            <person name="Cleenwerck I."/>
            <person name="De Vos P."/>
            <person name="Lievens B."/>
            <person name="Willems K.A."/>
        </authorList>
    </citation>
    <scope>NUCLEOTIDE SEQUENCE [LARGE SCALE GENOMIC DNA]</scope>
    <source>
        <strain evidence="2 4">LMG 26042</strain>
    </source>
</reference>
<dbReference type="KEGG" id="tey:GLW17_03710"/>
<keyword evidence="2" id="KW-0808">Transferase</keyword>
<evidence type="ECO:0000313" key="4">
    <source>
        <dbReference type="Proteomes" id="UP000280475"/>
    </source>
</evidence>
<name>A0A3G5FI09_TETHA</name>
<dbReference type="Pfam" id="PF13508">
    <property type="entry name" value="Acetyltransf_7"/>
    <property type="match status" value="1"/>
</dbReference>
<dbReference type="GO" id="GO:0016747">
    <property type="term" value="F:acyltransferase activity, transferring groups other than amino-acyl groups"/>
    <property type="evidence" value="ECO:0007669"/>
    <property type="project" value="InterPro"/>
</dbReference>
<dbReference type="SUPFAM" id="SSF55729">
    <property type="entry name" value="Acyl-CoA N-acyltransferases (Nat)"/>
    <property type="match status" value="1"/>
</dbReference>
<dbReference type="Proteomes" id="UP000427886">
    <property type="component" value="Chromosome"/>
</dbReference>
<dbReference type="GeneID" id="64053589"/>
<accession>A0A3G5FI09</accession>
<gene>
    <name evidence="2" type="ORF">C7H83_05535</name>
    <name evidence="3" type="ORF">GLW17_03710</name>
</gene>
<proteinExistence type="predicted"/>
<evidence type="ECO:0000313" key="5">
    <source>
        <dbReference type="Proteomes" id="UP000427886"/>
    </source>
</evidence>